<protein>
    <recommendedName>
        <fullName evidence="7">Major facilitator superfamily (MFS) profile domain-containing protein</fullName>
    </recommendedName>
</protein>
<evidence type="ECO:0000259" key="7">
    <source>
        <dbReference type="PROSITE" id="PS50850"/>
    </source>
</evidence>
<dbReference type="PANTHER" id="PTHR42718">
    <property type="entry name" value="MAJOR FACILITATOR SUPERFAMILY MULTIDRUG TRANSPORTER MFSC"/>
    <property type="match status" value="1"/>
</dbReference>
<dbReference type="GO" id="GO:0022857">
    <property type="term" value="F:transmembrane transporter activity"/>
    <property type="evidence" value="ECO:0007669"/>
    <property type="project" value="InterPro"/>
</dbReference>
<dbReference type="InterPro" id="IPR036259">
    <property type="entry name" value="MFS_trans_sf"/>
</dbReference>
<evidence type="ECO:0000256" key="1">
    <source>
        <dbReference type="ARBA" id="ARBA00004141"/>
    </source>
</evidence>
<organism evidence="8 9">
    <name type="scientific">Pseudopithomyces chartarum</name>
    <dbReference type="NCBI Taxonomy" id="1892770"/>
    <lineage>
        <taxon>Eukaryota</taxon>
        <taxon>Fungi</taxon>
        <taxon>Dikarya</taxon>
        <taxon>Ascomycota</taxon>
        <taxon>Pezizomycotina</taxon>
        <taxon>Dothideomycetes</taxon>
        <taxon>Pleosporomycetidae</taxon>
        <taxon>Pleosporales</taxon>
        <taxon>Massarineae</taxon>
        <taxon>Didymosphaeriaceae</taxon>
        <taxon>Pseudopithomyces</taxon>
    </lineage>
</organism>
<feature type="transmembrane region" description="Helical" evidence="6">
    <location>
        <begin position="343"/>
        <end position="361"/>
    </location>
</feature>
<evidence type="ECO:0000256" key="3">
    <source>
        <dbReference type="ARBA" id="ARBA00022989"/>
    </source>
</evidence>
<feature type="transmembrane region" description="Helical" evidence="6">
    <location>
        <begin position="508"/>
        <end position="530"/>
    </location>
</feature>
<evidence type="ECO:0000256" key="4">
    <source>
        <dbReference type="ARBA" id="ARBA00023136"/>
    </source>
</evidence>
<accession>A0AAN6M2X1</accession>
<feature type="transmembrane region" description="Helical" evidence="6">
    <location>
        <begin position="572"/>
        <end position="594"/>
    </location>
</feature>
<feature type="domain" description="Major facilitator superfamily (MFS) profile" evidence="7">
    <location>
        <begin position="112"/>
        <end position="596"/>
    </location>
</feature>
<feature type="transmembrane region" description="Helical" evidence="6">
    <location>
        <begin position="446"/>
        <end position="464"/>
    </location>
</feature>
<feature type="transmembrane region" description="Helical" evidence="6">
    <location>
        <begin position="314"/>
        <end position="331"/>
    </location>
</feature>
<keyword evidence="2 6" id="KW-0812">Transmembrane</keyword>
<dbReference type="EMBL" id="WVTA01000004">
    <property type="protein sequence ID" value="KAK3213912.1"/>
    <property type="molecule type" value="Genomic_DNA"/>
</dbReference>
<evidence type="ECO:0000313" key="8">
    <source>
        <dbReference type="EMBL" id="KAK3213912.1"/>
    </source>
</evidence>
<dbReference type="InterPro" id="IPR011701">
    <property type="entry name" value="MFS"/>
</dbReference>
<dbReference type="PROSITE" id="PS50850">
    <property type="entry name" value="MFS"/>
    <property type="match status" value="1"/>
</dbReference>
<feature type="transmembrane region" description="Helical" evidence="6">
    <location>
        <begin position="113"/>
        <end position="132"/>
    </location>
</feature>
<feature type="transmembrane region" description="Helical" evidence="6">
    <location>
        <begin position="273"/>
        <end position="293"/>
    </location>
</feature>
<dbReference type="CDD" id="cd17476">
    <property type="entry name" value="MFS_Amf1_MDR_like"/>
    <property type="match status" value="1"/>
</dbReference>
<comment type="caution">
    <text evidence="8">The sequence shown here is derived from an EMBL/GenBank/DDBJ whole genome shotgun (WGS) entry which is preliminary data.</text>
</comment>
<dbReference type="Proteomes" id="UP001280581">
    <property type="component" value="Unassembled WGS sequence"/>
</dbReference>
<sequence>MHQNQFSFFDFSDTSASSKDSRASRQTWDSDFLGRPKSPPQSPPLAHHIAKELDHSFQFDYDTFYKGYLTEKDLTASTEGSSSTSGSSDLCLVRRKEAAAPEPSLLKSRQQQIAFILITCIAQFLSLSALNQTVSPVLILAEDFGVEDYGKLSWFSASYSMSVGTFILPAGRLGDMYGHKKIYTIGWLWFGIWSIITGFSYTSNHIMFSVCRALQGIGPALLVPNAVALIGRNLPVGKERMMGFACFGACGPLGATFGAVFSALIAQLFWWPWMFWILAIACLIVMVLAYIILPDEKNESVRPGTNVRPPRFDYWGTITGVTGLVLINTALNQAPLVLWKTPYVGAVLGAGCLLMVAFILVELYATDDPLIPIRGLGKDAIFALACIATGWASHGIWAYYLYLFLEHLRGYSALLTSAQTSPVAITGVLFAFSTVWLIQRFGVAQVMFMAMTFFMVGVLLLATMPIDQTYWAQTFVSILIMPGAMALSYPTANMLLSSALPKEKQGVAASLVSTLVNYSISCGLGIAGTIDRYVIRDHARASHAQNGYVRHPPPLSEVTPELSANRLVGFKAAFWFAVAFSALGMVIAAAFILVTEKRKRAQRRAVEVQA</sequence>
<dbReference type="Pfam" id="PF07690">
    <property type="entry name" value="MFS_1"/>
    <property type="match status" value="1"/>
</dbReference>
<feature type="transmembrane region" description="Helical" evidence="6">
    <location>
        <begin position="152"/>
        <end position="170"/>
    </location>
</feature>
<keyword evidence="9" id="KW-1185">Reference proteome</keyword>
<keyword evidence="4 6" id="KW-0472">Membrane</keyword>
<proteinExistence type="predicted"/>
<feature type="transmembrane region" description="Helical" evidence="6">
    <location>
        <begin position="182"/>
        <end position="201"/>
    </location>
</feature>
<feature type="transmembrane region" description="Helical" evidence="6">
    <location>
        <begin position="213"/>
        <end position="231"/>
    </location>
</feature>
<keyword evidence="3 6" id="KW-1133">Transmembrane helix</keyword>
<feature type="transmembrane region" description="Helical" evidence="6">
    <location>
        <begin position="422"/>
        <end position="439"/>
    </location>
</feature>
<comment type="subcellular location">
    <subcellularLocation>
        <location evidence="1">Membrane</location>
        <topology evidence="1">Multi-pass membrane protein</topology>
    </subcellularLocation>
</comment>
<dbReference type="GO" id="GO:0016020">
    <property type="term" value="C:membrane"/>
    <property type="evidence" value="ECO:0007669"/>
    <property type="project" value="UniProtKB-SubCell"/>
</dbReference>
<dbReference type="Gene3D" id="1.20.1250.20">
    <property type="entry name" value="MFS general substrate transporter like domains"/>
    <property type="match status" value="2"/>
</dbReference>
<feature type="transmembrane region" description="Helical" evidence="6">
    <location>
        <begin position="470"/>
        <end position="496"/>
    </location>
</feature>
<name>A0AAN6M2X1_9PLEO</name>
<evidence type="ECO:0000256" key="2">
    <source>
        <dbReference type="ARBA" id="ARBA00022692"/>
    </source>
</evidence>
<reference evidence="8 9" key="1">
    <citation type="submission" date="2021-02" db="EMBL/GenBank/DDBJ databases">
        <title>Genome assembly of Pseudopithomyces chartarum.</title>
        <authorList>
            <person name="Jauregui R."/>
            <person name="Singh J."/>
            <person name="Voisey C."/>
        </authorList>
    </citation>
    <scope>NUCLEOTIDE SEQUENCE [LARGE SCALE GENOMIC DNA]</scope>
    <source>
        <strain evidence="8 9">AGR01</strain>
    </source>
</reference>
<feature type="transmembrane region" description="Helical" evidence="6">
    <location>
        <begin position="243"/>
        <end position="267"/>
    </location>
</feature>
<feature type="transmembrane region" description="Helical" evidence="6">
    <location>
        <begin position="381"/>
        <end position="402"/>
    </location>
</feature>
<evidence type="ECO:0000256" key="6">
    <source>
        <dbReference type="SAM" id="Phobius"/>
    </source>
</evidence>
<dbReference type="SUPFAM" id="SSF103473">
    <property type="entry name" value="MFS general substrate transporter"/>
    <property type="match status" value="1"/>
</dbReference>
<dbReference type="InterPro" id="IPR020846">
    <property type="entry name" value="MFS_dom"/>
</dbReference>
<dbReference type="AlphaFoldDB" id="A0AAN6M2X1"/>
<evidence type="ECO:0000256" key="5">
    <source>
        <dbReference type="SAM" id="MobiDB-lite"/>
    </source>
</evidence>
<dbReference type="PANTHER" id="PTHR42718:SF1">
    <property type="entry name" value="LOW AFFINITY AMMONIUM TRANSPORTER"/>
    <property type="match status" value="1"/>
</dbReference>
<gene>
    <name evidence="8" type="ORF">GRF29_28g1423767</name>
</gene>
<evidence type="ECO:0000313" key="9">
    <source>
        <dbReference type="Proteomes" id="UP001280581"/>
    </source>
</evidence>
<feature type="region of interest" description="Disordered" evidence="5">
    <location>
        <begin position="13"/>
        <end position="45"/>
    </location>
</feature>